<feature type="compositionally biased region" description="Polar residues" evidence="1">
    <location>
        <begin position="22"/>
        <end position="32"/>
    </location>
</feature>
<evidence type="ECO:0000313" key="2">
    <source>
        <dbReference type="EMBL" id="MCD7465832.1"/>
    </source>
</evidence>
<feature type="compositionally biased region" description="Basic and acidic residues" evidence="1">
    <location>
        <begin position="33"/>
        <end position="44"/>
    </location>
</feature>
<dbReference type="EMBL" id="JACEIK010001087">
    <property type="protein sequence ID" value="MCD7465832.1"/>
    <property type="molecule type" value="Genomic_DNA"/>
</dbReference>
<comment type="caution">
    <text evidence="2">The sequence shown here is derived from an EMBL/GenBank/DDBJ whole genome shotgun (WGS) entry which is preliminary data.</text>
</comment>
<name>A0ABS8T373_DATST</name>
<protein>
    <submittedName>
        <fullName evidence="2">Uncharacterized protein</fullName>
    </submittedName>
</protein>
<feature type="compositionally biased region" description="Basic and acidic residues" evidence="1">
    <location>
        <begin position="63"/>
        <end position="79"/>
    </location>
</feature>
<accession>A0ABS8T373</accession>
<reference evidence="2 3" key="1">
    <citation type="journal article" date="2021" name="BMC Genomics">
        <title>Datura genome reveals duplications of psychoactive alkaloid biosynthetic genes and high mutation rate following tissue culture.</title>
        <authorList>
            <person name="Rajewski A."/>
            <person name="Carter-House D."/>
            <person name="Stajich J."/>
            <person name="Litt A."/>
        </authorList>
    </citation>
    <scope>NUCLEOTIDE SEQUENCE [LARGE SCALE GENOMIC DNA]</scope>
    <source>
        <strain evidence="2">AR-01</strain>
    </source>
</reference>
<gene>
    <name evidence="2" type="ORF">HAX54_002003</name>
</gene>
<proteinExistence type="predicted"/>
<organism evidence="2 3">
    <name type="scientific">Datura stramonium</name>
    <name type="common">Jimsonweed</name>
    <name type="synonym">Common thornapple</name>
    <dbReference type="NCBI Taxonomy" id="4076"/>
    <lineage>
        <taxon>Eukaryota</taxon>
        <taxon>Viridiplantae</taxon>
        <taxon>Streptophyta</taxon>
        <taxon>Embryophyta</taxon>
        <taxon>Tracheophyta</taxon>
        <taxon>Spermatophyta</taxon>
        <taxon>Magnoliopsida</taxon>
        <taxon>eudicotyledons</taxon>
        <taxon>Gunneridae</taxon>
        <taxon>Pentapetalae</taxon>
        <taxon>asterids</taxon>
        <taxon>lamiids</taxon>
        <taxon>Solanales</taxon>
        <taxon>Solanaceae</taxon>
        <taxon>Solanoideae</taxon>
        <taxon>Datureae</taxon>
        <taxon>Datura</taxon>
    </lineage>
</organism>
<evidence type="ECO:0000313" key="3">
    <source>
        <dbReference type="Proteomes" id="UP000823775"/>
    </source>
</evidence>
<evidence type="ECO:0000256" key="1">
    <source>
        <dbReference type="SAM" id="MobiDB-lite"/>
    </source>
</evidence>
<feature type="compositionally biased region" description="Basic and acidic residues" evidence="1">
    <location>
        <begin position="1"/>
        <end position="14"/>
    </location>
</feature>
<sequence>MRDKGDTYKAMENQREEEEENSFPTMVTTETSMVKDEDISKKGNESPTIQQDENYNNIKKPKEKQDNEMKDCPKVDKEPQSINLGELTQDPPENLQLQLLNSQPEQLEETEEQIL</sequence>
<dbReference type="Proteomes" id="UP000823775">
    <property type="component" value="Unassembled WGS sequence"/>
</dbReference>
<feature type="compositionally biased region" description="Polar residues" evidence="1">
    <location>
        <begin position="45"/>
        <end position="57"/>
    </location>
</feature>
<keyword evidence="3" id="KW-1185">Reference proteome</keyword>
<feature type="region of interest" description="Disordered" evidence="1">
    <location>
        <begin position="1"/>
        <end position="94"/>
    </location>
</feature>